<dbReference type="Gene3D" id="1.20.120.1490">
    <property type="match status" value="1"/>
</dbReference>
<reference evidence="3" key="1">
    <citation type="submission" date="2016-11" db="EMBL/GenBank/DDBJ databases">
        <authorList>
            <person name="Jaros S."/>
            <person name="Januszkiewicz K."/>
            <person name="Wedrychowicz H."/>
        </authorList>
    </citation>
    <scope>NUCLEOTIDE SEQUENCE [LARGE SCALE GENOMIC DNA]</scope>
    <source>
        <strain evidence="3">DSM 7057</strain>
    </source>
</reference>
<name>A0AA94HTP3_DESDE</name>
<gene>
    <name evidence="2" type="ORF">SAMN02910291_01970</name>
</gene>
<dbReference type="InterPro" id="IPR025961">
    <property type="entry name" value="Metal_resist"/>
</dbReference>
<comment type="caution">
    <text evidence="2">The sequence shown here is derived from an EMBL/GenBank/DDBJ whole genome shotgun (WGS) entry which is preliminary data.</text>
</comment>
<protein>
    <submittedName>
        <fullName evidence="2">Heavy-metal resistance</fullName>
    </submittedName>
</protein>
<dbReference type="EMBL" id="FPIW01000038">
    <property type="protein sequence ID" value="SFW58737.1"/>
    <property type="molecule type" value="Genomic_DNA"/>
</dbReference>
<evidence type="ECO:0000313" key="2">
    <source>
        <dbReference type="EMBL" id="SFW58737.1"/>
    </source>
</evidence>
<accession>A0AA94HTP3</accession>
<feature type="signal peptide" evidence="1">
    <location>
        <begin position="1"/>
        <end position="22"/>
    </location>
</feature>
<organism evidence="2 3">
    <name type="scientific">Desulfovibrio desulfuricans</name>
    <dbReference type="NCBI Taxonomy" id="876"/>
    <lineage>
        <taxon>Bacteria</taxon>
        <taxon>Pseudomonadati</taxon>
        <taxon>Thermodesulfobacteriota</taxon>
        <taxon>Desulfovibrionia</taxon>
        <taxon>Desulfovibrionales</taxon>
        <taxon>Desulfovibrionaceae</taxon>
        <taxon>Desulfovibrio</taxon>
    </lineage>
</organism>
<evidence type="ECO:0000313" key="3">
    <source>
        <dbReference type="Proteomes" id="UP000182680"/>
    </source>
</evidence>
<proteinExistence type="predicted"/>
<feature type="chain" id="PRO_5041691572" evidence="1">
    <location>
        <begin position="23"/>
        <end position="151"/>
    </location>
</feature>
<evidence type="ECO:0000256" key="1">
    <source>
        <dbReference type="SAM" id="SignalP"/>
    </source>
</evidence>
<keyword evidence="1" id="KW-0732">Signal</keyword>
<dbReference type="Proteomes" id="UP000182680">
    <property type="component" value="Unassembled WGS sequence"/>
</dbReference>
<dbReference type="AlphaFoldDB" id="A0AA94HTP3"/>
<dbReference type="RefSeq" id="WP_072312107.1">
    <property type="nucleotide sequence ID" value="NZ_FPIW01000038.1"/>
</dbReference>
<sequence>MRKTSFLLTFLCGMLLPAHSPAQNQQGEALPPPAMRTAMSTQDVWLDYLPPSQRMKAQRIMEEYRPKVRDLRQRIFSKKSELEELSYNRNTSPDTLPRLGRELQVLRDELQALLIHADQRMRREVGIPLGTLASRGCSMEFTSKDTIEGVQ</sequence>
<dbReference type="Pfam" id="PF13801">
    <property type="entry name" value="Metal_resist"/>
    <property type="match status" value="1"/>
</dbReference>